<organism evidence="7 8">
    <name type="scientific">Rhodopila globiformis</name>
    <name type="common">Rhodopseudomonas globiformis</name>
    <dbReference type="NCBI Taxonomy" id="1071"/>
    <lineage>
        <taxon>Bacteria</taxon>
        <taxon>Pseudomonadati</taxon>
        <taxon>Pseudomonadota</taxon>
        <taxon>Alphaproteobacteria</taxon>
        <taxon>Acetobacterales</taxon>
        <taxon>Acetobacteraceae</taxon>
        <taxon>Rhodopila</taxon>
    </lineage>
</organism>
<dbReference type="GO" id="GO:0015036">
    <property type="term" value="F:disulfide oxidoreductase activity"/>
    <property type="evidence" value="ECO:0007669"/>
    <property type="project" value="InterPro"/>
</dbReference>
<evidence type="ECO:0000256" key="5">
    <source>
        <dbReference type="ARBA" id="ARBA00023284"/>
    </source>
</evidence>
<keyword evidence="8" id="KW-1185">Reference proteome</keyword>
<dbReference type="CDD" id="cd03010">
    <property type="entry name" value="TlpA_like_DsbE"/>
    <property type="match status" value="1"/>
</dbReference>
<evidence type="ECO:0000256" key="3">
    <source>
        <dbReference type="ARBA" id="ARBA00022748"/>
    </source>
</evidence>
<dbReference type="PANTHER" id="PTHR42852">
    <property type="entry name" value="THIOL:DISULFIDE INTERCHANGE PROTEIN DSBE"/>
    <property type="match status" value="1"/>
</dbReference>
<dbReference type="EMBL" id="NHRY01000269">
    <property type="protein sequence ID" value="PPQ26611.1"/>
    <property type="molecule type" value="Genomic_DNA"/>
</dbReference>
<dbReference type="InterPro" id="IPR013766">
    <property type="entry name" value="Thioredoxin_domain"/>
</dbReference>
<comment type="caution">
    <text evidence="7">The sequence shown here is derived from an EMBL/GenBank/DDBJ whole genome shotgun (WGS) entry which is preliminary data.</text>
</comment>
<dbReference type="AlphaFoldDB" id="A0A2S6MW75"/>
<evidence type="ECO:0000256" key="1">
    <source>
        <dbReference type="ARBA" id="ARBA00004196"/>
    </source>
</evidence>
<keyword evidence="4" id="KW-1015">Disulfide bond</keyword>
<evidence type="ECO:0000259" key="6">
    <source>
        <dbReference type="PROSITE" id="PS51352"/>
    </source>
</evidence>
<dbReference type="OrthoDB" id="9799347at2"/>
<dbReference type="SUPFAM" id="SSF52833">
    <property type="entry name" value="Thioredoxin-like"/>
    <property type="match status" value="1"/>
</dbReference>
<gene>
    <name evidence="7" type="ORF">CCS01_30115</name>
</gene>
<proteinExistence type="inferred from homology"/>
<feature type="domain" description="Thioredoxin" evidence="6">
    <location>
        <begin position="36"/>
        <end position="173"/>
    </location>
</feature>
<dbReference type="Proteomes" id="UP000239724">
    <property type="component" value="Unassembled WGS sequence"/>
</dbReference>
<evidence type="ECO:0000256" key="4">
    <source>
        <dbReference type="ARBA" id="ARBA00023157"/>
    </source>
</evidence>
<reference evidence="7 8" key="1">
    <citation type="journal article" date="2018" name="Arch. Microbiol.">
        <title>New insights into the metabolic potential of the phototrophic purple bacterium Rhodopila globiformis DSM 161(T) from its draft genome sequence and evidence for a vanadium-dependent nitrogenase.</title>
        <authorList>
            <person name="Imhoff J.F."/>
            <person name="Rahn T."/>
            <person name="Kunzel S."/>
            <person name="Neulinger S.C."/>
        </authorList>
    </citation>
    <scope>NUCLEOTIDE SEQUENCE [LARGE SCALE GENOMIC DNA]</scope>
    <source>
        <strain evidence="7 8">DSM 161</strain>
    </source>
</reference>
<keyword evidence="3" id="KW-0201">Cytochrome c-type biogenesis</keyword>
<dbReference type="InterPro" id="IPR013740">
    <property type="entry name" value="Redoxin"/>
</dbReference>
<dbReference type="PROSITE" id="PS51352">
    <property type="entry name" value="THIOREDOXIN_2"/>
    <property type="match status" value="1"/>
</dbReference>
<dbReference type="InterPro" id="IPR050553">
    <property type="entry name" value="Thioredoxin_ResA/DsbE_sf"/>
</dbReference>
<dbReference type="InterPro" id="IPR036249">
    <property type="entry name" value="Thioredoxin-like_sf"/>
</dbReference>
<protein>
    <recommendedName>
        <fullName evidence="6">Thioredoxin domain-containing protein</fullName>
    </recommendedName>
</protein>
<comment type="subcellular location">
    <subcellularLocation>
        <location evidence="1">Cell envelope</location>
    </subcellularLocation>
</comment>
<dbReference type="GO" id="GO:0030288">
    <property type="term" value="C:outer membrane-bounded periplasmic space"/>
    <property type="evidence" value="ECO:0007669"/>
    <property type="project" value="InterPro"/>
</dbReference>
<dbReference type="InterPro" id="IPR004799">
    <property type="entry name" value="Periplasmic_diS_OxRdtase_DsbE"/>
</dbReference>
<evidence type="ECO:0000313" key="7">
    <source>
        <dbReference type="EMBL" id="PPQ26611.1"/>
    </source>
</evidence>
<accession>A0A2S6MW75</accession>
<dbReference type="RefSeq" id="WP_104522695.1">
    <property type="nucleotide sequence ID" value="NZ_NHRY01000269.1"/>
</dbReference>
<keyword evidence="5" id="KW-0676">Redox-active center</keyword>
<dbReference type="NCBIfam" id="TIGR00385">
    <property type="entry name" value="dsbE"/>
    <property type="match status" value="1"/>
</dbReference>
<sequence length="179" mass="19951">MKRIFFILPLVLFFVLVGYFVISLQPGHDTHVLPSAMLEKPAPAFDLPGLDNSGPLTMAGLKGHVVVINFFASWCVPCRIEHPLLLRLAQENHLPLYGIAYKDTPANIKRLLDTFGDPYRRIGMDQEGHAGLNFGVYGVPETYVIDANGIIRKRFVGPLTPETVDKELMPLLKQLEPST</sequence>
<dbReference type="GO" id="GO:0017004">
    <property type="term" value="P:cytochrome complex assembly"/>
    <property type="evidence" value="ECO:0007669"/>
    <property type="project" value="UniProtKB-KW"/>
</dbReference>
<comment type="similarity">
    <text evidence="2">Belongs to the thioredoxin family. DsbE subfamily.</text>
</comment>
<evidence type="ECO:0000313" key="8">
    <source>
        <dbReference type="Proteomes" id="UP000239724"/>
    </source>
</evidence>
<name>A0A2S6MW75_RHOGL</name>
<dbReference type="Pfam" id="PF08534">
    <property type="entry name" value="Redoxin"/>
    <property type="match status" value="1"/>
</dbReference>
<dbReference type="Gene3D" id="3.40.30.10">
    <property type="entry name" value="Glutaredoxin"/>
    <property type="match status" value="1"/>
</dbReference>
<evidence type="ECO:0000256" key="2">
    <source>
        <dbReference type="ARBA" id="ARBA00007758"/>
    </source>
</evidence>
<dbReference type="PROSITE" id="PS00194">
    <property type="entry name" value="THIOREDOXIN_1"/>
    <property type="match status" value="1"/>
</dbReference>
<dbReference type="PANTHER" id="PTHR42852:SF6">
    <property type="entry name" value="THIOL:DISULFIDE INTERCHANGE PROTEIN DSBE"/>
    <property type="match status" value="1"/>
</dbReference>
<dbReference type="InterPro" id="IPR017937">
    <property type="entry name" value="Thioredoxin_CS"/>
</dbReference>